<evidence type="ECO:0000256" key="3">
    <source>
        <dbReference type="ARBA" id="ARBA00022692"/>
    </source>
</evidence>
<dbReference type="GO" id="GO:0005886">
    <property type="term" value="C:plasma membrane"/>
    <property type="evidence" value="ECO:0007669"/>
    <property type="project" value="UniProtKB-SubCell"/>
</dbReference>
<dbReference type="GO" id="GO:0050909">
    <property type="term" value="P:sensory perception of taste"/>
    <property type="evidence" value="ECO:0007669"/>
    <property type="project" value="InterPro"/>
</dbReference>
<feature type="transmembrane region" description="Helical" evidence="6">
    <location>
        <begin position="186"/>
        <end position="206"/>
    </location>
</feature>
<evidence type="ECO:0000256" key="5">
    <source>
        <dbReference type="ARBA" id="ARBA00023136"/>
    </source>
</evidence>
<accession>A0AAV0WXH3</accession>
<keyword evidence="4 6" id="KW-1133">Transmembrane helix</keyword>
<evidence type="ECO:0000256" key="6">
    <source>
        <dbReference type="SAM" id="Phobius"/>
    </source>
</evidence>
<evidence type="ECO:0000313" key="7">
    <source>
        <dbReference type="EMBL" id="CAI6360246.1"/>
    </source>
</evidence>
<dbReference type="Proteomes" id="UP001160148">
    <property type="component" value="Unassembled WGS sequence"/>
</dbReference>
<comment type="subcellular location">
    <subcellularLocation>
        <location evidence="1">Cell membrane</location>
        <topology evidence="1">Multi-pass membrane protein</topology>
    </subcellularLocation>
</comment>
<name>A0AAV0WXH3_9HEMI</name>
<dbReference type="EMBL" id="CARXXK010000003">
    <property type="protein sequence ID" value="CAI6360246.1"/>
    <property type="molecule type" value="Genomic_DNA"/>
</dbReference>
<protein>
    <recommendedName>
        <fullName evidence="9">Gustatory receptor</fullName>
    </recommendedName>
</protein>
<reference evidence="7 8" key="1">
    <citation type="submission" date="2023-01" db="EMBL/GenBank/DDBJ databases">
        <authorList>
            <person name="Whitehead M."/>
        </authorList>
    </citation>
    <scope>NUCLEOTIDE SEQUENCE [LARGE SCALE GENOMIC DNA]</scope>
</reference>
<dbReference type="InterPro" id="IPR013604">
    <property type="entry name" value="7TM_chemorcpt"/>
</dbReference>
<evidence type="ECO:0000256" key="4">
    <source>
        <dbReference type="ARBA" id="ARBA00022989"/>
    </source>
</evidence>
<comment type="caution">
    <text evidence="7">The sequence shown here is derived from an EMBL/GenBank/DDBJ whole genome shotgun (WGS) entry which is preliminary data.</text>
</comment>
<dbReference type="AlphaFoldDB" id="A0AAV0WXH3"/>
<gene>
    <name evidence="7" type="ORF">MEUPH1_LOCUS15568</name>
</gene>
<keyword evidence="3 6" id="KW-0812">Transmembrane</keyword>
<evidence type="ECO:0000256" key="1">
    <source>
        <dbReference type="ARBA" id="ARBA00004651"/>
    </source>
</evidence>
<evidence type="ECO:0000256" key="2">
    <source>
        <dbReference type="ARBA" id="ARBA00022475"/>
    </source>
</evidence>
<feature type="transmembrane region" description="Helical" evidence="6">
    <location>
        <begin position="74"/>
        <end position="96"/>
    </location>
</feature>
<evidence type="ECO:0000313" key="8">
    <source>
        <dbReference type="Proteomes" id="UP001160148"/>
    </source>
</evidence>
<keyword evidence="2" id="KW-1003">Cell membrane</keyword>
<proteinExistence type="predicted"/>
<evidence type="ECO:0008006" key="9">
    <source>
        <dbReference type="Google" id="ProtNLM"/>
    </source>
</evidence>
<organism evidence="7 8">
    <name type="scientific">Macrosiphum euphorbiae</name>
    <name type="common">potato aphid</name>
    <dbReference type="NCBI Taxonomy" id="13131"/>
    <lineage>
        <taxon>Eukaryota</taxon>
        <taxon>Metazoa</taxon>
        <taxon>Ecdysozoa</taxon>
        <taxon>Arthropoda</taxon>
        <taxon>Hexapoda</taxon>
        <taxon>Insecta</taxon>
        <taxon>Pterygota</taxon>
        <taxon>Neoptera</taxon>
        <taxon>Paraneoptera</taxon>
        <taxon>Hemiptera</taxon>
        <taxon>Sternorrhyncha</taxon>
        <taxon>Aphidomorpha</taxon>
        <taxon>Aphidoidea</taxon>
        <taxon>Aphididae</taxon>
        <taxon>Macrosiphini</taxon>
        <taxon>Macrosiphum</taxon>
    </lineage>
</organism>
<keyword evidence="8" id="KW-1185">Reference proteome</keyword>
<sequence length="232" mass="26734">MDISVVTSSYFFLYNLKVRFEVLNDFWKCLPEGLVAVSGKWTSSDVAVLMESIRLLHAELCELLKLFSLGYGPVLLFFFVFSFINMLLHFFFMVCINLSSSDSNYTENVLRNLIPYLLNVQIVIFLMSVIVAVSLINEKKRKIISYLRLYSISNLPEEIKRQVKMFMNQILILDSDEITAFGFFNINLNLVISILVLLITGLSTLIQMKEHPIIFKLINDTKSYAAKQVENI</sequence>
<dbReference type="Pfam" id="PF08395">
    <property type="entry name" value="7tm_7"/>
    <property type="match status" value="1"/>
</dbReference>
<feature type="transmembrane region" description="Helical" evidence="6">
    <location>
        <begin position="116"/>
        <end position="136"/>
    </location>
</feature>
<keyword evidence="5 6" id="KW-0472">Membrane</keyword>